<proteinExistence type="predicted"/>
<dbReference type="Gene3D" id="3.80.10.10">
    <property type="entry name" value="Ribonuclease Inhibitor"/>
    <property type="match status" value="1"/>
</dbReference>
<gene>
    <name evidence="1" type="ORF">PYCCODRAFT_1371732</name>
</gene>
<protein>
    <recommendedName>
        <fullName evidence="3">F-box domain-containing protein</fullName>
    </recommendedName>
</protein>
<keyword evidence="2" id="KW-1185">Reference proteome</keyword>
<evidence type="ECO:0000313" key="2">
    <source>
        <dbReference type="Proteomes" id="UP000193067"/>
    </source>
</evidence>
<organism evidence="1 2">
    <name type="scientific">Trametes coccinea (strain BRFM310)</name>
    <name type="common">Pycnoporus coccineus</name>
    <dbReference type="NCBI Taxonomy" id="1353009"/>
    <lineage>
        <taxon>Eukaryota</taxon>
        <taxon>Fungi</taxon>
        <taxon>Dikarya</taxon>
        <taxon>Basidiomycota</taxon>
        <taxon>Agaricomycotina</taxon>
        <taxon>Agaricomycetes</taxon>
        <taxon>Polyporales</taxon>
        <taxon>Polyporaceae</taxon>
        <taxon>Trametes</taxon>
    </lineage>
</organism>
<sequence>MSPIVPLEVIEGIIGYLSAVPDALQQCSLICRQLLPASRGHLWRTVRLDITERGLKSPRMESFLELLNDSPTIAWCVRRVIVKYQEDSLAGEATSDLTMATTLCRWFPNVRSLTLTNFRAPTFYDAISMARNLPTIVSLDLQSFRLSKLLSDWPSSAEPSTAAPDGCWALRELAISGLLPAEEHSNLVAFLKRSTEVVPIRSFAFCTPSVMFSPWPLSLELRPGIPSFAASLRHFGTSVSEITDTIQAYQPGRDYTRHVMANLRSCKALRSLDFQYDCTAVFLSRLFLSNSVEPETISLPSFFIRELADVLSEPGAPSCPLLEEILLEVLAPHSWITTWAEDLGRLASALATQDAEGNRRYPNFARFSLRSSILHIIRPGLGRRAEEAAERQRNAEKSGLEMLEPFAKAGIKVELDIC</sequence>
<dbReference type="EMBL" id="KZ084121">
    <property type="protein sequence ID" value="OSD00114.1"/>
    <property type="molecule type" value="Genomic_DNA"/>
</dbReference>
<dbReference type="InterPro" id="IPR032675">
    <property type="entry name" value="LRR_dom_sf"/>
</dbReference>
<dbReference type="Proteomes" id="UP000193067">
    <property type="component" value="Unassembled WGS sequence"/>
</dbReference>
<dbReference type="OrthoDB" id="2741476at2759"/>
<evidence type="ECO:0008006" key="3">
    <source>
        <dbReference type="Google" id="ProtNLM"/>
    </source>
</evidence>
<reference evidence="1 2" key="1">
    <citation type="journal article" date="2015" name="Biotechnol. Biofuels">
        <title>Enhanced degradation of softwood versus hardwood by the white-rot fungus Pycnoporus coccineus.</title>
        <authorList>
            <person name="Couturier M."/>
            <person name="Navarro D."/>
            <person name="Chevret D."/>
            <person name="Henrissat B."/>
            <person name="Piumi F."/>
            <person name="Ruiz-Duenas F.J."/>
            <person name="Martinez A.T."/>
            <person name="Grigoriev I.V."/>
            <person name="Riley R."/>
            <person name="Lipzen A."/>
            <person name="Berrin J.G."/>
            <person name="Master E.R."/>
            <person name="Rosso M.N."/>
        </authorList>
    </citation>
    <scope>NUCLEOTIDE SEQUENCE [LARGE SCALE GENOMIC DNA]</scope>
    <source>
        <strain evidence="1 2">BRFM310</strain>
    </source>
</reference>
<name>A0A1Y2IHL5_TRAC3</name>
<dbReference type="AlphaFoldDB" id="A0A1Y2IHL5"/>
<accession>A0A1Y2IHL5</accession>
<evidence type="ECO:0000313" key="1">
    <source>
        <dbReference type="EMBL" id="OSD00114.1"/>
    </source>
</evidence>
<dbReference type="STRING" id="1353009.A0A1Y2IHL5"/>